<proteinExistence type="predicted"/>
<dbReference type="RefSeq" id="XP_025481388.1">
    <property type="nucleotide sequence ID" value="XM_025627632.1"/>
</dbReference>
<evidence type="ECO:0000313" key="3">
    <source>
        <dbReference type="Proteomes" id="UP000247647"/>
    </source>
</evidence>
<sequence length="227" mass="24776">MPLSENGTINLTNNIAIILIRYCQRLNRLCIWSPPSRSGRPARITAESEPNARKKRRKRASKSVEMTPEGNGRSDCARELVYPNPGSTVAHPPPPPPPLPPPPPAAAAAAAATVGIAEVPPPSGPPSIAEWNMFDIFSFPIPHDNLQENVIPPLSTPHSVIPPMPSLTDFLQLPAHGLAGLSTQPGVLEDKKRTLRTTRLTARHQPRALRRQLLLLSGYRVLYTHKP</sequence>
<name>A0A318YVF4_ASPNB</name>
<evidence type="ECO:0000256" key="1">
    <source>
        <dbReference type="SAM" id="MobiDB-lite"/>
    </source>
</evidence>
<dbReference type="AlphaFoldDB" id="A0A318YVF4"/>
<dbReference type="Proteomes" id="UP000247647">
    <property type="component" value="Unassembled WGS sequence"/>
</dbReference>
<feature type="region of interest" description="Disordered" evidence="1">
    <location>
        <begin position="34"/>
        <end position="109"/>
    </location>
</feature>
<organism evidence="2 3">
    <name type="scientific">Aspergillus neoniger (strain CBS 115656)</name>
    <dbReference type="NCBI Taxonomy" id="1448310"/>
    <lineage>
        <taxon>Eukaryota</taxon>
        <taxon>Fungi</taxon>
        <taxon>Dikarya</taxon>
        <taxon>Ascomycota</taxon>
        <taxon>Pezizomycotina</taxon>
        <taxon>Eurotiomycetes</taxon>
        <taxon>Eurotiomycetidae</taxon>
        <taxon>Eurotiales</taxon>
        <taxon>Aspergillaceae</taxon>
        <taxon>Aspergillus</taxon>
        <taxon>Aspergillus subgen. Circumdati</taxon>
    </lineage>
</organism>
<accession>A0A318YVF4</accession>
<dbReference type="GeneID" id="37130088"/>
<dbReference type="OrthoDB" id="4222821at2759"/>
<evidence type="ECO:0000313" key="2">
    <source>
        <dbReference type="EMBL" id="PYH35910.1"/>
    </source>
</evidence>
<feature type="compositionally biased region" description="Pro residues" evidence="1">
    <location>
        <begin position="91"/>
        <end position="105"/>
    </location>
</feature>
<dbReference type="EMBL" id="KZ821454">
    <property type="protein sequence ID" value="PYH35910.1"/>
    <property type="molecule type" value="Genomic_DNA"/>
</dbReference>
<reference evidence="2" key="1">
    <citation type="submission" date="2016-12" db="EMBL/GenBank/DDBJ databases">
        <title>The genomes of Aspergillus section Nigri reveals drivers in fungal speciation.</title>
        <authorList>
            <consortium name="DOE Joint Genome Institute"/>
            <person name="Vesth T.C."/>
            <person name="Nybo J."/>
            <person name="Theobald S."/>
            <person name="Brandl J."/>
            <person name="Frisvad J.C."/>
            <person name="Nielsen K.F."/>
            <person name="Lyhne E.K."/>
            <person name="Kogle M.E."/>
            <person name="Kuo A."/>
            <person name="Riley R."/>
            <person name="Clum A."/>
            <person name="Nolan M."/>
            <person name="Lipzen A."/>
            <person name="Salamov A."/>
            <person name="Henrissat B."/>
            <person name="Wiebenga A."/>
            <person name="De Vries R.P."/>
            <person name="Grigoriev I.V."/>
            <person name="Mortensen U.H."/>
            <person name="Andersen M.R."/>
            <person name="Baker S.E."/>
        </authorList>
    </citation>
    <scope>NUCLEOTIDE SEQUENCE [LARGE SCALE GENOMIC DNA]</scope>
    <source>
        <strain evidence="2">CBS 115656</strain>
    </source>
</reference>
<gene>
    <name evidence="2" type="ORF">BO87DRAFT_432790</name>
</gene>
<keyword evidence="3" id="KW-1185">Reference proteome</keyword>
<protein>
    <submittedName>
        <fullName evidence="2">Uncharacterized protein</fullName>
    </submittedName>
</protein>